<proteinExistence type="predicted"/>
<feature type="transmembrane region" description="Helical" evidence="1">
    <location>
        <begin position="6"/>
        <end position="28"/>
    </location>
</feature>
<reference evidence="3" key="1">
    <citation type="submission" date="2013-11" db="EMBL/GenBank/DDBJ databases">
        <authorList>
            <person name="Hoang H.T."/>
            <person name="Killian M.L."/>
            <person name="Madson D.M."/>
            <person name="Arruda P.H.E."/>
            <person name="Sun D."/>
            <person name="Schwartz K.J."/>
            <person name="Yoon K."/>
        </authorList>
    </citation>
    <scope>NUCLEOTIDE SEQUENCE [LARGE SCALE GENOMIC DNA]</scope>
    <source>
        <strain evidence="3">CDK2</strain>
    </source>
</reference>
<sequence length="91" mass="9648">MEHTLFVVAKLVTTVLALVIAAQAYRAYRRHGTELLLYVGLGFGLVGLGGLLEGVLFELLRVSIFQAGLAAALVTALGMLSILYALYAPSP</sequence>
<dbReference type="AlphaFoldDB" id="A0A0P7FR55"/>
<dbReference type="InterPro" id="IPR055943">
    <property type="entry name" value="DUF7521"/>
</dbReference>
<dbReference type="RefSeq" id="WP_054584815.1">
    <property type="nucleotide sequence ID" value="NZ_LGUC01000002.1"/>
</dbReference>
<accession>A0A0P7FR55</accession>
<name>A0A0P7FR55_9EURY</name>
<gene>
    <name evidence="2" type="ORF">SY89_03242</name>
</gene>
<comment type="caution">
    <text evidence="2">The sequence shown here is derived from an EMBL/GenBank/DDBJ whole genome shotgun (WGS) entry which is preliminary data.</text>
</comment>
<evidence type="ECO:0000256" key="1">
    <source>
        <dbReference type="SAM" id="Phobius"/>
    </source>
</evidence>
<evidence type="ECO:0000313" key="2">
    <source>
        <dbReference type="EMBL" id="KPN29008.1"/>
    </source>
</evidence>
<keyword evidence="3" id="KW-1185">Reference proteome</keyword>
<dbReference type="Proteomes" id="UP000050535">
    <property type="component" value="Unassembled WGS sequence"/>
</dbReference>
<dbReference type="STRING" id="699431.SY89_03242"/>
<keyword evidence="1" id="KW-1133">Transmembrane helix</keyword>
<feature type="transmembrane region" description="Helical" evidence="1">
    <location>
        <begin position="35"/>
        <end position="57"/>
    </location>
</feature>
<feature type="transmembrane region" description="Helical" evidence="1">
    <location>
        <begin position="63"/>
        <end position="87"/>
    </location>
</feature>
<dbReference type="EMBL" id="LGUC01000002">
    <property type="protein sequence ID" value="KPN29008.1"/>
    <property type="molecule type" value="Genomic_DNA"/>
</dbReference>
<protein>
    <submittedName>
        <fullName evidence="2">Uncharacterized protein</fullName>
    </submittedName>
</protein>
<keyword evidence="1" id="KW-0812">Transmembrane</keyword>
<dbReference type="Pfam" id="PF24365">
    <property type="entry name" value="DUF7521"/>
    <property type="match status" value="1"/>
</dbReference>
<organism evidence="2 3">
    <name type="scientific">Halolamina pelagica</name>
    <dbReference type="NCBI Taxonomy" id="699431"/>
    <lineage>
        <taxon>Archaea</taxon>
        <taxon>Methanobacteriati</taxon>
        <taxon>Methanobacteriota</taxon>
        <taxon>Stenosarchaea group</taxon>
        <taxon>Halobacteria</taxon>
        <taxon>Halobacteriales</taxon>
        <taxon>Haloferacaceae</taxon>
    </lineage>
</organism>
<keyword evidence="1" id="KW-0472">Membrane</keyword>
<evidence type="ECO:0000313" key="3">
    <source>
        <dbReference type="Proteomes" id="UP000050535"/>
    </source>
</evidence>